<accession>A0ABS9KN06</accession>
<name>A0ABS9KN06_9BACT</name>
<evidence type="ECO:0000313" key="2">
    <source>
        <dbReference type="Proteomes" id="UP001165367"/>
    </source>
</evidence>
<reference evidence="1" key="1">
    <citation type="submission" date="2022-01" db="EMBL/GenBank/DDBJ databases">
        <authorList>
            <person name="Jo J.-H."/>
            <person name="Im W.-T."/>
        </authorList>
    </citation>
    <scope>NUCLEOTIDE SEQUENCE</scope>
    <source>
        <strain evidence="1">NA20</strain>
    </source>
</reference>
<evidence type="ECO:0000313" key="1">
    <source>
        <dbReference type="EMBL" id="MCG2613691.1"/>
    </source>
</evidence>
<gene>
    <name evidence="1" type="ORF">LZZ85_05340</name>
</gene>
<sequence>MEQSAQSAIIYNVTTKVAHTIAEKWLQWMHEEFIQRMIDTGCFTGATVLRLIEVDETEGPTYAVQYNSPGKEDYNLFIANHSERMSRIANNKWGTSIISFRSVLQVVDRL</sequence>
<keyword evidence="2" id="KW-1185">Reference proteome</keyword>
<dbReference type="Pfam" id="PF14114">
    <property type="entry name" value="DUF4286"/>
    <property type="match status" value="1"/>
</dbReference>
<dbReference type="Proteomes" id="UP001165367">
    <property type="component" value="Unassembled WGS sequence"/>
</dbReference>
<dbReference type="RefSeq" id="WP_237869311.1">
    <property type="nucleotide sequence ID" value="NZ_JAKLTR010000003.1"/>
</dbReference>
<proteinExistence type="predicted"/>
<organism evidence="1 2">
    <name type="scientific">Terrimonas ginsenosidimutans</name>
    <dbReference type="NCBI Taxonomy" id="2908004"/>
    <lineage>
        <taxon>Bacteria</taxon>
        <taxon>Pseudomonadati</taxon>
        <taxon>Bacteroidota</taxon>
        <taxon>Chitinophagia</taxon>
        <taxon>Chitinophagales</taxon>
        <taxon>Chitinophagaceae</taxon>
        <taxon>Terrimonas</taxon>
    </lineage>
</organism>
<dbReference type="InterPro" id="IPR025563">
    <property type="entry name" value="DUF4286"/>
</dbReference>
<dbReference type="EMBL" id="JAKLTR010000003">
    <property type="protein sequence ID" value="MCG2613691.1"/>
    <property type="molecule type" value="Genomic_DNA"/>
</dbReference>
<protein>
    <submittedName>
        <fullName evidence="1">DUF4286 family protein</fullName>
    </submittedName>
</protein>
<comment type="caution">
    <text evidence="1">The sequence shown here is derived from an EMBL/GenBank/DDBJ whole genome shotgun (WGS) entry which is preliminary data.</text>
</comment>